<keyword evidence="5 6" id="KW-0472">Membrane</keyword>
<dbReference type="GO" id="GO:0005886">
    <property type="term" value="C:plasma membrane"/>
    <property type="evidence" value="ECO:0007669"/>
    <property type="project" value="UniProtKB-SubCell"/>
</dbReference>
<evidence type="ECO:0000256" key="3">
    <source>
        <dbReference type="ARBA" id="ARBA00022692"/>
    </source>
</evidence>
<name>A0A645II59_9ZZZZ</name>
<comment type="caution">
    <text evidence="8">The sequence shown here is derived from an EMBL/GenBank/DDBJ whole genome shotgun (WGS) entry which is preliminary data.</text>
</comment>
<dbReference type="GO" id="GO:0055085">
    <property type="term" value="P:transmembrane transport"/>
    <property type="evidence" value="ECO:0007669"/>
    <property type="project" value="InterPro"/>
</dbReference>
<dbReference type="PANTHER" id="PTHR43386">
    <property type="entry name" value="OLIGOPEPTIDE TRANSPORT SYSTEM PERMEASE PROTEIN APPC"/>
    <property type="match status" value="1"/>
</dbReference>
<feature type="transmembrane region" description="Helical" evidence="6">
    <location>
        <begin position="12"/>
        <end position="38"/>
    </location>
</feature>
<evidence type="ECO:0000259" key="7">
    <source>
        <dbReference type="Pfam" id="PF00528"/>
    </source>
</evidence>
<protein>
    <submittedName>
        <fullName evidence="8">Glutathione transport system permease protein GsiD</fullName>
    </submittedName>
</protein>
<evidence type="ECO:0000256" key="6">
    <source>
        <dbReference type="SAM" id="Phobius"/>
    </source>
</evidence>
<evidence type="ECO:0000256" key="2">
    <source>
        <dbReference type="ARBA" id="ARBA00022448"/>
    </source>
</evidence>
<evidence type="ECO:0000256" key="1">
    <source>
        <dbReference type="ARBA" id="ARBA00004651"/>
    </source>
</evidence>
<feature type="transmembrane region" description="Helical" evidence="6">
    <location>
        <begin position="58"/>
        <end position="81"/>
    </location>
</feature>
<evidence type="ECO:0000256" key="5">
    <source>
        <dbReference type="ARBA" id="ARBA00023136"/>
    </source>
</evidence>
<dbReference type="Pfam" id="PF00528">
    <property type="entry name" value="BPD_transp_1"/>
    <property type="match status" value="1"/>
</dbReference>
<dbReference type="AlphaFoldDB" id="A0A645II59"/>
<evidence type="ECO:0000313" key="8">
    <source>
        <dbReference type="EMBL" id="MPN50988.1"/>
    </source>
</evidence>
<reference evidence="8" key="1">
    <citation type="submission" date="2019-08" db="EMBL/GenBank/DDBJ databases">
        <authorList>
            <person name="Kucharzyk K."/>
            <person name="Murdoch R.W."/>
            <person name="Higgins S."/>
            <person name="Loffler F."/>
        </authorList>
    </citation>
    <scope>NUCLEOTIDE SEQUENCE</scope>
</reference>
<organism evidence="8">
    <name type="scientific">bioreactor metagenome</name>
    <dbReference type="NCBI Taxonomy" id="1076179"/>
    <lineage>
        <taxon>unclassified sequences</taxon>
        <taxon>metagenomes</taxon>
        <taxon>ecological metagenomes</taxon>
    </lineage>
</organism>
<feature type="domain" description="ABC transmembrane type-1" evidence="7">
    <location>
        <begin position="4"/>
        <end position="91"/>
    </location>
</feature>
<dbReference type="PANTHER" id="PTHR43386:SF1">
    <property type="entry name" value="D,D-DIPEPTIDE TRANSPORT SYSTEM PERMEASE PROTEIN DDPC-RELATED"/>
    <property type="match status" value="1"/>
</dbReference>
<proteinExistence type="predicted"/>
<gene>
    <name evidence="8" type="primary">gsiD_46</name>
    <name evidence="8" type="ORF">SDC9_198629</name>
</gene>
<accession>A0A645II59</accession>
<keyword evidence="3 6" id="KW-0812">Transmembrane</keyword>
<dbReference type="EMBL" id="VSSQ01115653">
    <property type="protein sequence ID" value="MPN50988.1"/>
    <property type="molecule type" value="Genomic_DNA"/>
</dbReference>
<sequence length="93" mass="9977">MLVHLLPNIAGTILIAFTFGVAGAILAESGLSFLGFGVQPPTASWGGMLRTAFSDPLSYWHLTLFPGLMLFWAVAGFNFLGEGLRKALDPRHS</sequence>
<dbReference type="InterPro" id="IPR000515">
    <property type="entry name" value="MetI-like"/>
</dbReference>
<keyword evidence="2" id="KW-0813">Transport</keyword>
<dbReference type="InterPro" id="IPR050366">
    <property type="entry name" value="BP-dependent_transpt_permease"/>
</dbReference>
<comment type="subcellular location">
    <subcellularLocation>
        <location evidence="1">Cell membrane</location>
        <topology evidence="1">Multi-pass membrane protein</topology>
    </subcellularLocation>
</comment>
<keyword evidence="4 6" id="KW-1133">Transmembrane helix</keyword>
<evidence type="ECO:0000256" key="4">
    <source>
        <dbReference type="ARBA" id="ARBA00022989"/>
    </source>
</evidence>